<dbReference type="GO" id="GO:0036430">
    <property type="term" value="F:CMP kinase activity"/>
    <property type="evidence" value="ECO:0007669"/>
    <property type="project" value="RHEA"/>
</dbReference>
<dbReference type="KEGG" id="bbae:FRD01_05300"/>
<evidence type="ECO:0000256" key="1">
    <source>
        <dbReference type="ARBA" id="ARBA00009427"/>
    </source>
</evidence>
<reference evidence="11 12" key="1">
    <citation type="submission" date="2019-08" db="EMBL/GenBank/DDBJ databases">
        <authorList>
            <person name="Liang Q."/>
        </authorList>
    </citation>
    <scope>NUCLEOTIDE SEQUENCE [LARGE SCALE GENOMIC DNA]</scope>
    <source>
        <strain evidence="11 12">V1718</strain>
    </source>
</reference>
<keyword evidence="5 8" id="KW-0067">ATP-binding</keyword>
<evidence type="ECO:0000256" key="9">
    <source>
        <dbReference type="SAM" id="MobiDB-lite"/>
    </source>
</evidence>
<evidence type="ECO:0000256" key="4">
    <source>
        <dbReference type="ARBA" id="ARBA00022777"/>
    </source>
</evidence>
<dbReference type="SUPFAM" id="SSF52540">
    <property type="entry name" value="P-loop containing nucleoside triphosphate hydrolases"/>
    <property type="match status" value="1"/>
</dbReference>
<comment type="subcellular location">
    <subcellularLocation>
        <location evidence="8">Cytoplasm</location>
    </subcellularLocation>
</comment>
<name>A0A5B8XLU4_9DELT</name>
<dbReference type="GO" id="GO:0006220">
    <property type="term" value="P:pyrimidine nucleotide metabolic process"/>
    <property type="evidence" value="ECO:0007669"/>
    <property type="project" value="UniProtKB-UniRule"/>
</dbReference>
<keyword evidence="8" id="KW-0963">Cytoplasm</keyword>
<dbReference type="GO" id="GO:0005524">
    <property type="term" value="F:ATP binding"/>
    <property type="evidence" value="ECO:0007669"/>
    <property type="project" value="UniProtKB-UniRule"/>
</dbReference>
<dbReference type="EMBL" id="CP042467">
    <property type="protein sequence ID" value="QED26670.1"/>
    <property type="molecule type" value="Genomic_DNA"/>
</dbReference>
<dbReference type="Proteomes" id="UP000321595">
    <property type="component" value="Chromosome"/>
</dbReference>
<evidence type="ECO:0000256" key="2">
    <source>
        <dbReference type="ARBA" id="ARBA00022679"/>
    </source>
</evidence>
<gene>
    <name evidence="8" type="primary">cmk</name>
    <name evidence="11" type="ORF">FRD01_05300</name>
</gene>
<accession>A0A5B8XLU4</accession>
<dbReference type="CDD" id="cd02020">
    <property type="entry name" value="CMPK"/>
    <property type="match status" value="1"/>
</dbReference>
<sequence length="220" mass="23886">MIVAIDGPAGAGKSTIASEVAKRLGFQLIDTGAMYRTVALKALQAGVDLADAEKLSEIAHQLHFEFAWVDGTNRIKVNGEPLGDAIRTEEVSKASSMVSTHESVREALVALQRQMGNQSDCVLEGRDIGSVVFPNAEVKIFLTASTKERARRRAEQLKEKGETPDVSAIQTEIENRDARDTQRSASPLVKTADAHEIDSTSHSPEEIVEMVLDFARNAQS</sequence>
<dbReference type="Pfam" id="PF02224">
    <property type="entry name" value="Cytidylate_kin"/>
    <property type="match status" value="1"/>
</dbReference>
<dbReference type="RefSeq" id="WP_146958308.1">
    <property type="nucleotide sequence ID" value="NZ_CP042467.1"/>
</dbReference>
<dbReference type="GO" id="GO:0036431">
    <property type="term" value="F:dCMP kinase activity"/>
    <property type="evidence" value="ECO:0007669"/>
    <property type="project" value="InterPro"/>
</dbReference>
<evidence type="ECO:0000259" key="10">
    <source>
        <dbReference type="Pfam" id="PF02224"/>
    </source>
</evidence>
<evidence type="ECO:0000256" key="7">
    <source>
        <dbReference type="ARBA" id="ARBA00048478"/>
    </source>
</evidence>
<protein>
    <recommendedName>
        <fullName evidence="8">Cytidylate kinase</fullName>
        <shortName evidence="8">CK</shortName>
        <ecNumber evidence="8">2.7.4.25</ecNumber>
    </recommendedName>
    <alternativeName>
        <fullName evidence="8">Cytidine monophosphate kinase</fullName>
        <shortName evidence="8">CMP kinase</shortName>
    </alternativeName>
</protein>
<dbReference type="InterPro" id="IPR003136">
    <property type="entry name" value="Cytidylate_kin"/>
</dbReference>
<dbReference type="GO" id="GO:0005829">
    <property type="term" value="C:cytosol"/>
    <property type="evidence" value="ECO:0007669"/>
    <property type="project" value="TreeGrafter"/>
</dbReference>
<proteinExistence type="inferred from homology"/>
<dbReference type="InterPro" id="IPR011994">
    <property type="entry name" value="Cytidylate_kinase_dom"/>
</dbReference>
<keyword evidence="2 8" id="KW-0808">Transferase</keyword>
<keyword evidence="12" id="KW-1185">Reference proteome</keyword>
<feature type="domain" description="Cytidylate kinase" evidence="10">
    <location>
        <begin position="3"/>
        <end position="216"/>
    </location>
</feature>
<comment type="similarity">
    <text evidence="1 8">Belongs to the cytidylate kinase family. Type 1 subfamily.</text>
</comment>
<feature type="region of interest" description="Disordered" evidence="9">
    <location>
        <begin position="152"/>
        <end position="204"/>
    </location>
</feature>
<feature type="compositionally biased region" description="Basic and acidic residues" evidence="9">
    <location>
        <begin position="153"/>
        <end position="163"/>
    </location>
</feature>
<evidence type="ECO:0000313" key="12">
    <source>
        <dbReference type="Proteomes" id="UP000321595"/>
    </source>
</evidence>
<dbReference type="AlphaFoldDB" id="A0A5B8XLU4"/>
<evidence type="ECO:0000256" key="3">
    <source>
        <dbReference type="ARBA" id="ARBA00022741"/>
    </source>
</evidence>
<feature type="compositionally biased region" description="Basic and acidic residues" evidence="9">
    <location>
        <begin position="192"/>
        <end position="204"/>
    </location>
</feature>
<evidence type="ECO:0000256" key="8">
    <source>
        <dbReference type="HAMAP-Rule" id="MF_00238"/>
    </source>
</evidence>
<dbReference type="PANTHER" id="PTHR21299">
    <property type="entry name" value="CYTIDYLATE KINASE/PANTOATE-BETA-ALANINE LIGASE"/>
    <property type="match status" value="1"/>
</dbReference>
<evidence type="ECO:0000313" key="11">
    <source>
        <dbReference type="EMBL" id="QED26670.1"/>
    </source>
</evidence>
<dbReference type="GO" id="GO:0015949">
    <property type="term" value="P:nucleobase-containing small molecule interconversion"/>
    <property type="evidence" value="ECO:0007669"/>
    <property type="project" value="TreeGrafter"/>
</dbReference>
<keyword evidence="3 8" id="KW-0547">Nucleotide-binding</keyword>
<dbReference type="InterPro" id="IPR027417">
    <property type="entry name" value="P-loop_NTPase"/>
</dbReference>
<dbReference type="Gene3D" id="3.40.50.300">
    <property type="entry name" value="P-loop containing nucleotide triphosphate hydrolases"/>
    <property type="match status" value="1"/>
</dbReference>
<feature type="binding site" evidence="8">
    <location>
        <begin position="7"/>
        <end position="15"/>
    </location>
    <ligand>
        <name>ATP</name>
        <dbReference type="ChEBI" id="CHEBI:30616"/>
    </ligand>
</feature>
<organism evidence="11 12">
    <name type="scientific">Microvenator marinus</name>
    <dbReference type="NCBI Taxonomy" id="2600177"/>
    <lineage>
        <taxon>Bacteria</taxon>
        <taxon>Deltaproteobacteria</taxon>
        <taxon>Bradymonadales</taxon>
        <taxon>Microvenatoraceae</taxon>
        <taxon>Microvenator</taxon>
    </lineage>
</organism>
<dbReference type="NCBIfam" id="TIGR00017">
    <property type="entry name" value="cmk"/>
    <property type="match status" value="1"/>
</dbReference>
<dbReference type="OrthoDB" id="9807434at2"/>
<comment type="catalytic activity">
    <reaction evidence="6 8">
        <text>dCMP + ATP = dCDP + ADP</text>
        <dbReference type="Rhea" id="RHEA:25094"/>
        <dbReference type="ChEBI" id="CHEBI:30616"/>
        <dbReference type="ChEBI" id="CHEBI:57566"/>
        <dbReference type="ChEBI" id="CHEBI:58593"/>
        <dbReference type="ChEBI" id="CHEBI:456216"/>
        <dbReference type="EC" id="2.7.4.25"/>
    </reaction>
</comment>
<evidence type="ECO:0000256" key="5">
    <source>
        <dbReference type="ARBA" id="ARBA00022840"/>
    </source>
</evidence>
<feature type="compositionally biased region" description="Basic and acidic residues" evidence="9">
    <location>
        <begin position="173"/>
        <end position="182"/>
    </location>
</feature>
<dbReference type="PANTHER" id="PTHR21299:SF2">
    <property type="entry name" value="CYTIDYLATE KINASE"/>
    <property type="match status" value="1"/>
</dbReference>
<keyword evidence="4 8" id="KW-0418">Kinase</keyword>
<dbReference type="EC" id="2.7.4.25" evidence="8"/>
<dbReference type="HAMAP" id="MF_00238">
    <property type="entry name" value="Cytidyl_kinase_type1"/>
    <property type="match status" value="1"/>
</dbReference>
<evidence type="ECO:0000256" key="6">
    <source>
        <dbReference type="ARBA" id="ARBA00047615"/>
    </source>
</evidence>
<comment type="catalytic activity">
    <reaction evidence="7 8">
        <text>CMP + ATP = CDP + ADP</text>
        <dbReference type="Rhea" id="RHEA:11600"/>
        <dbReference type="ChEBI" id="CHEBI:30616"/>
        <dbReference type="ChEBI" id="CHEBI:58069"/>
        <dbReference type="ChEBI" id="CHEBI:60377"/>
        <dbReference type="ChEBI" id="CHEBI:456216"/>
        <dbReference type="EC" id="2.7.4.25"/>
    </reaction>
</comment>